<dbReference type="RefSeq" id="WP_309047714.1">
    <property type="nucleotide sequence ID" value="NZ_JAVIGA010000014.1"/>
</dbReference>
<evidence type="ECO:0000313" key="2">
    <source>
        <dbReference type="Proteomes" id="UP001224622"/>
    </source>
</evidence>
<protein>
    <submittedName>
        <fullName evidence="1">Uncharacterized protein</fullName>
    </submittedName>
</protein>
<dbReference type="AlphaFoldDB" id="A0AAJ2D9S3"/>
<dbReference type="Proteomes" id="UP001224622">
    <property type="component" value="Unassembled WGS sequence"/>
</dbReference>
<proteinExistence type="predicted"/>
<evidence type="ECO:0000313" key="1">
    <source>
        <dbReference type="EMBL" id="MDQ9127643.1"/>
    </source>
</evidence>
<organism evidence="1 2">
    <name type="scientific">Serratia fonticola</name>
    <dbReference type="NCBI Taxonomy" id="47917"/>
    <lineage>
        <taxon>Bacteria</taxon>
        <taxon>Pseudomonadati</taxon>
        <taxon>Pseudomonadota</taxon>
        <taxon>Gammaproteobacteria</taxon>
        <taxon>Enterobacterales</taxon>
        <taxon>Yersiniaceae</taxon>
        <taxon>Serratia</taxon>
    </lineage>
</organism>
<name>A0AAJ2D9S3_SERFO</name>
<gene>
    <name evidence="1" type="ORF">RDT67_14515</name>
</gene>
<comment type="caution">
    <text evidence="1">The sequence shown here is derived from an EMBL/GenBank/DDBJ whole genome shotgun (WGS) entry which is preliminary data.</text>
</comment>
<dbReference type="EMBL" id="JAVIGA010000014">
    <property type="protein sequence ID" value="MDQ9127643.1"/>
    <property type="molecule type" value="Genomic_DNA"/>
</dbReference>
<accession>A0AAJ2D9S3</accession>
<sequence length="131" mass="14179">MPSIVDHVGANGSGLKINQQVAFILRDVACAVAVENVASHGKESLLIITPGGRHVETPLTPSDVAELIDAYLFPILKREHGDTWQLVAITLLERGITESGLLSEFGAAMWQTLIGYIAEWIDMVGYGDARH</sequence>
<reference evidence="1" key="1">
    <citation type="submission" date="2023-08" db="EMBL/GenBank/DDBJ databases">
        <title>The Comparative Genomic Analysis of Yersiniaceae from Polar Regions.</title>
        <authorList>
            <person name="Goncharov A."/>
            <person name="Aslanov B."/>
            <person name="Kolodzhieva V."/>
            <person name="Azarov D."/>
            <person name="Mochov A."/>
            <person name="Lebedeva E."/>
        </authorList>
    </citation>
    <scope>NUCLEOTIDE SEQUENCE</scope>
    <source>
        <strain evidence="1">Vf</strain>
    </source>
</reference>